<keyword evidence="2" id="KW-1185">Reference proteome</keyword>
<evidence type="ECO:0000313" key="1">
    <source>
        <dbReference type="EMBL" id="CAI5440762.1"/>
    </source>
</evidence>
<gene>
    <name evidence="1" type="ORF">CAMP_LOCUS3399</name>
</gene>
<reference evidence="1" key="1">
    <citation type="submission" date="2022-11" db="EMBL/GenBank/DDBJ databases">
        <authorList>
            <person name="Kikuchi T."/>
        </authorList>
    </citation>
    <scope>NUCLEOTIDE SEQUENCE</scope>
    <source>
        <strain evidence="1">PS1010</strain>
    </source>
</reference>
<accession>A0A9P1I759</accession>
<evidence type="ECO:0000313" key="2">
    <source>
        <dbReference type="Proteomes" id="UP001152747"/>
    </source>
</evidence>
<comment type="caution">
    <text evidence="1">The sequence shown here is derived from an EMBL/GenBank/DDBJ whole genome shotgun (WGS) entry which is preliminary data.</text>
</comment>
<dbReference type="EMBL" id="CANHGI010000002">
    <property type="protein sequence ID" value="CAI5440762.1"/>
    <property type="molecule type" value="Genomic_DNA"/>
</dbReference>
<dbReference type="Proteomes" id="UP001152747">
    <property type="component" value="Unassembled WGS sequence"/>
</dbReference>
<proteinExistence type="predicted"/>
<dbReference type="InterPro" id="IPR036322">
    <property type="entry name" value="WD40_repeat_dom_sf"/>
</dbReference>
<dbReference type="AlphaFoldDB" id="A0A9P1I759"/>
<name>A0A9P1I759_9PELO</name>
<dbReference type="OrthoDB" id="5805396at2759"/>
<dbReference type="SUPFAM" id="SSF50978">
    <property type="entry name" value="WD40 repeat-like"/>
    <property type="match status" value="1"/>
</dbReference>
<protein>
    <submittedName>
        <fullName evidence="1">Uncharacterized protein</fullName>
    </submittedName>
</protein>
<organism evidence="1 2">
    <name type="scientific">Caenorhabditis angaria</name>
    <dbReference type="NCBI Taxonomy" id="860376"/>
    <lineage>
        <taxon>Eukaryota</taxon>
        <taxon>Metazoa</taxon>
        <taxon>Ecdysozoa</taxon>
        <taxon>Nematoda</taxon>
        <taxon>Chromadorea</taxon>
        <taxon>Rhabditida</taxon>
        <taxon>Rhabditina</taxon>
        <taxon>Rhabditomorpha</taxon>
        <taxon>Rhabditoidea</taxon>
        <taxon>Rhabditidae</taxon>
        <taxon>Peloderinae</taxon>
        <taxon>Caenorhabditis</taxon>
    </lineage>
</organism>
<sequence>MIHYINERGIVNKLDLESHKILRVVTTSTLLCPVLDCYSMSEHLYTVSSKCISIFSVEKWLDYESYEIDGNKTASLNRGRIIRFAETYLIFFSRKLQICYIWEIDKPKNPSHMLEFSTSEYTVDISCDDENVYSLTSGGVVSIWKLRPNGRKFRDKLFPTLLSNCTQILMAYPQKFVIQTHTSIHFLVFGAATEKSSVN</sequence>